<keyword evidence="4" id="KW-1185">Reference proteome</keyword>
<protein>
    <submittedName>
        <fullName evidence="3">SRPBCC domain-containing protein</fullName>
    </submittedName>
</protein>
<dbReference type="InterPro" id="IPR013538">
    <property type="entry name" value="ASHA1/2-like_C"/>
</dbReference>
<comment type="similarity">
    <text evidence="1">Belongs to the AHA1 family.</text>
</comment>
<dbReference type="SUPFAM" id="SSF55961">
    <property type="entry name" value="Bet v1-like"/>
    <property type="match status" value="1"/>
</dbReference>
<evidence type="ECO:0000259" key="2">
    <source>
        <dbReference type="Pfam" id="PF08327"/>
    </source>
</evidence>
<evidence type="ECO:0000313" key="3">
    <source>
        <dbReference type="EMBL" id="MFC5223491.1"/>
    </source>
</evidence>
<feature type="domain" description="Activator of Hsp90 ATPase homologue 1/2-like C-terminal" evidence="2">
    <location>
        <begin position="23"/>
        <end position="159"/>
    </location>
</feature>
<dbReference type="CDD" id="cd07814">
    <property type="entry name" value="SRPBCC_CalC_Aha1-like"/>
    <property type="match status" value="1"/>
</dbReference>
<dbReference type="InterPro" id="IPR023393">
    <property type="entry name" value="START-like_dom_sf"/>
</dbReference>
<organism evidence="3 4">
    <name type="scientific">Streptomyces fimbriatus</name>
    <dbReference type="NCBI Taxonomy" id="68197"/>
    <lineage>
        <taxon>Bacteria</taxon>
        <taxon>Bacillati</taxon>
        <taxon>Actinomycetota</taxon>
        <taxon>Actinomycetes</taxon>
        <taxon>Kitasatosporales</taxon>
        <taxon>Streptomycetaceae</taxon>
        <taxon>Streptomyces</taxon>
    </lineage>
</organism>
<gene>
    <name evidence="3" type="ORF">ACFPN6_02520</name>
</gene>
<name>A0ABW0D2K8_STRFI</name>
<dbReference type="RefSeq" id="WP_344643102.1">
    <property type="nucleotide sequence ID" value="NZ_BAAASS010000003.1"/>
</dbReference>
<evidence type="ECO:0000256" key="1">
    <source>
        <dbReference type="ARBA" id="ARBA00006817"/>
    </source>
</evidence>
<comment type="caution">
    <text evidence="3">The sequence shown here is derived from an EMBL/GenBank/DDBJ whole genome shotgun (WGS) entry which is preliminary data.</text>
</comment>
<dbReference type="EMBL" id="JBHSKL010000003">
    <property type="protein sequence ID" value="MFC5223491.1"/>
    <property type="molecule type" value="Genomic_DNA"/>
</dbReference>
<dbReference type="Gene3D" id="3.30.530.20">
    <property type="match status" value="1"/>
</dbReference>
<proteinExistence type="inferred from homology"/>
<evidence type="ECO:0000313" key="4">
    <source>
        <dbReference type="Proteomes" id="UP001596156"/>
    </source>
</evidence>
<dbReference type="Proteomes" id="UP001596156">
    <property type="component" value="Unassembled WGS sequence"/>
</dbReference>
<sequence>MTVTSVDKDVDHLTLTLIADFTAPVERVWRLWADPRLLERWWGPPGYPATFEEHDLTPGGEVRYFMTGPEGEKYGGWWRVTSVTPPASLEFTDGFSDQDGKPNPEMPTTAVRMTLTERDGGTRMELRSVFDSREQMDRLAEMGMVEGLREAVGQMDGVLAG</sequence>
<accession>A0ABW0D2K8</accession>
<dbReference type="Pfam" id="PF08327">
    <property type="entry name" value="AHSA1"/>
    <property type="match status" value="1"/>
</dbReference>
<reference evidence="4" key="1">
    <citation type="journal article" date="2019" name="Int. J. Syst. Evol. Microbiol.">
        <title>The Global Catalogue of Microorganisms (GCM) 10K type strain sequencing project: providing services to taxonomists for standard genome sequencing and annotation.</title>
        <authorList>
            <consortium name="The Broad Institute Genomics Platform"/>
            <consortium name="The Broad Institute Genome Sequencing Center for Infectious Disease"/>
            <person name="Wu L."/>
            <person name="Ma J."/>
        </authorList>
    </citation>
    <scope>NUCLEOTIDE SEQUENCE [LARGE SCALE GENOMIC DNA]</scope>
    <source>
        <strain evidence="4">CCM 8479</strain>
    </source>
</reference>